<sequence>MDEREEEQEEEKELSNPFNSKIIVLLFSVSLKMLFIPAYRSTDFHVHRNWLALTSSFPLEQWYTEETSVWNLDYPPMFAYFEFGLGFIAKWVDDDMLILDSIPYVSGAAIVFQRLTVILFGDLAIFAAVQAHRASAYDLALLLLHPALLIIDNIHFQYNGFVIGTMLLALAWLPDRKTAPLGVALFAIAVNLKQTLLFAAPAVALFVLMSGPILQSAVSFSGVFLGIWLPFIKQTDVLIKRLFPFGRGLLHSYWAPNAWALIASLDIFASTLTGGRPSPSTRGLIGLAEPFVIMPNPSPLVSLCMTIVAMLPALFYLVRDGENQRTKLLVCRPSNQLSREMLHQFH</sequence>
<evidence type="ECO:0000256" key="1">
    <source>
        <dbReference type="ARBA" id="ARBA00004477"/>
    </source>
</evidence>
<feature type="transmembrane region" description="Helical" evidence="10">
    <location>
        <begin position="300"/>
        <end position="318"/>
    </location>
</feature>
<name>A0A7S3A0M9_9RHOD</name>
<keyword evidence="4 10" id="KW-0328">Glycosyltransferase</keyword>
<evidence type="ECO:0000256" key="6">
    <source>
        <dbReference type="ARBA" id="ARBA00022692"/>
    </source>
</evidence>
<feature type="transmembrane region" description="Helical" evidence="10">
    <location>
        <begin position="157"/>
        <end position="174"/>
    </location>
</feature>
<comment type="pathway">
    <text evidence="2 10">Protein modification; protein glycosylation.</text>
</comment>
<protein>
    <recommendedName>
        <fullName evidence="10">Alpha-1,3-glucosyltransferase</fullName>
        <ecNumber evidence="10">2.4.1.-</ecNumber>
    </recommendedName>
</protein>
<dbReference type="UniPathway" id="UPA00378"/>
<comment type="similarity">
    <text evidence="3 10">Belongs to the ALG6/ALG8 glucosyltransferase family.</text>
</comment>
<dbReference type="GO" id="GO:0006487">
    <property type="term" value="P:protein N-linked glycosylation"/>
    <property type="evidence" value="ECO:0007669"/>
    <property type="project" value="TreeGrafter"/>
</dbReference>
<evidence type="ECO:0000256" key="2">
    <source>
        <dbReference type="ARBA" id="ARBA00004922"/>
    </source>
</evidence>
<dbReference type="InterPro" id="IPR004856">
    <property type="entry name" value="Glyco_trans_ALG6/ALG8"/>
</dbReference>
<accession>A0A7S3A0M9</accession>
<evidence type="ECO:0000256" key="7">
    <source>
        <dbReference type="ARBA" id="ARBA00022824"/>
    </source>
</evidence>
<feature type="transmembrane region" description="Helical" evidence="10">
    <location>
        <begin position="22"/>
        <end position="39"/>
    </location>
</feature>
<feature type="transmembrane region" description="Helical" evidence="10">
    <location>
        <begin position="213"/>
        <end position="232"/>
    </location>
</feature>
<dbReference type="EC" id="2.4.1.-" evidence="10"/>
<keyword evidence="7 10" id="KW-0256">Endoplasmic reticulum</keyword>
<dbReference type="GO" id="GO:0042283">
    <property type="term" value="F:dolichyl pyrophosphate Glc1Man9GlcNAc2 alpha-1,3-glucosyltransferase activity"/>
    <property type="evidence" value="ECO:0007669"/>
    <property type="project" value="TreeGrafter"/>
</dbReference>
<evidence type="ECO:0000256" key="5">
    <source>
        <dbReference type="ARBA" id="ARBA00022679"/>
    </source>
</evidence>
<keyword evidence="6 10" id="KW-0812">Transmembrane</keyword>
<feature type="transmembrane region" description="Helical" evidence="10">
    <location>
        <begin position="104"/>
        <end position="127"/>
    </location>
</feature>
<dbReference type="AlphaFoldDB" id="A0A7S3A0M9"/>
<feature type="transmembrane region" description="Helical" evidence="10">
    <location>
        <begin position="181"/>
        <end position="207"/>
    </location>
</feature>
<evidence type="ECO:0000256" key="10">
    <source>
        <dbReference type="RuleBase" id="RU363110"/>
    </source>
</evidence>
<dbReference type="EMBL" id="HBHW01033560">
    <property type="protein sequence ID" value="CAE0057849.1"/>
    <property type="molecule type" value="Transcribed_RNA"/>
</dbReference>
<organism evidence="11">
    <name type="scientific">Rhodosorus marinus</name>
    <dbReference type="NCBI Taxonomy" id="101924"/>
    <lineage>
        <taxon>Eukaryota</taxon>
        <taxon>Rhodophyta</taxon>
        <taxon>Stylonematophyceae</taxon>
        <taxon>Stylonematales</taxon>
        <taxon>Stylonemataceae</taxon>
        <taxon>Rhodosorus</taxon>
    </lineage>
</organism>
<reference evidence="11" key="1">
    <citation type="submission" date="2021-01" db="EMBL/GenBank/DDBJ databases">
        <authorList>
            <person name="Corre E."/>
            <person name="Pelletier E."/>
            <person name="Niang G."/>
            <person name="Scheremetjew M."/>
            <person name="Finn R."/>
            <person name="Kale V."/>
            <person name="Holt S."/>
            <person name="Cochrane G."/>
            <person name="Meng A."/>
            <person name="Brown T."/>
            <person name="Cohen L."/>
        </authorList>
    </citation>
    <scope>NUCLEOTIDE SEQUENCE</scope>
    <source>
        <strain evidence="11">CCMP 769</strain>
    </source>
</reference>
<evidence type="ECO:0000256" key="9">
    <source>
        <dbReference type="ARBA" id="ARBA00023136"/>
    </source>
</evidence>
<proteinExistence type="inferred from homology"/>
<evidence type="ECO:0000313" key="12">
    <source>
        <dbReference type="EMBL" id="CAE0057849.1"/>
    </source>
</evidence>
<comment type="caution">
    <text evidence="10">Lacks conserved residue(s) required for the propagation of feature annotation.</text>
</comment>
<keyword evidence="5 10" id="KW-0808">Transferase</keyword>
<keyword evidence="9 10" id="KW-0472">Membrane</keyword>
<evidence type="ECO:0000256" key="8">
    <source>
        <dbReference type="ARBA" id="ARBA00022989"/>
    </source>
</evidence>
<feature type="transmembrane region" description="Helical" evidence="10">
    <location>
        <begin position="253"/>
        <end position="272"/>
    </location>
</feature>
<dbReference type="EMBL" id="HBHW01033548">
    <property type="protein sequence ID" value="CAE0057839.1"/>
    <property type="molecule type" value="Transcribed_RNA"/>
</dbReference>
<comment type="subcellular location">
    <subcellularLocation>
        <location evidence="1 10">Endoplasmic reticulum membrane</location>
        <topology evidence="1 10">Multi-pass membrane protein</topology>
    </subcellularLocation>
</comment>
<dbReference type="Pfam" id="PF03155">
    <property type="entry name" value="Alg6_Alg8"/>
    <property type="match status" value="1"/>
</dbReference>
<evidence type="ECO:0000256" key="3">
    <source>
        <dbReference type="ARBA" id="ARBA00008715"/>
    </source>
</evidence>
<dbReference type="GO" id="GO:0005789">
    <property type="term" value="C:endoplasmic reticulum membrane"/>
    <property type="evidence" value="ECO:0007669"/>
    <property type="project" value="UniProtKB-SubCell"/>
</dbReference>
<dbReference type="PANTHER" id="PTHR12413:SF2">
    <property type="entry name" value="DOLICHYL PYROPHOSPHATE GLC1MAN9GLCNAC2 ALPHA-1,3-GLUCOSYLTRANSFERASE-RELATED"/>
    <property type="match status" value="1"/>
</dbReference>
<dbReference type="PANTHER" id="PTHR12413">
    <property type="entry name" value="DOLICHYL GLYCOSYLTRANSFERASE"/>
    <property type="match status" value="1"/>
</dbReference>
<evidence type="ECO:0000256" key="4">
    <source>
        <dbReference type="ARBA" id="ARBA00022676"/>
    </source>
</evidence>
<gene>
    <name evidence="11" type="ORF">RMAR00112_LOCUS25893</name>
    <name evidence="12" type="ORF">RMAR00112_LOCUS25903</name>
</gene>
<evidence type="ECO:0000313" key="11">
    <source>
        <dbReference type="EMBL" id="CAE0057839.1"/>
    </source>
</evidence>
<keyword evidence="8 10" id="KW-1133">Transmembrane helix</keyword>